<evidence type="ECO:0000256" key="1">
    <source>
        <dbReference type="ARBA" id="ARBA00001638"/>
    </source>
</evidence>
<dbReference type="EC" id="3.1.3.89" evidence="5"/>
<evidence type="ECO:0000313" key="9">
    <source>
        <dbReference type="EMBL" id="MSS58000.1"/>
    </source>
</evidence>
<accession>A0A7X2NR30</accession>
<sequence>MKPEELLKILNTAGKLKVSTRHNWTEKGRKESVADHCWRLALMAMLLDGVPEYQNLDMNRVIRMCLIHDLGEAFTGDIPTFEKTAQNETAEEDLYLNWVNSFPSPAKEEWLSLLQEMIELKTPEAKLYKALDKLEAVISHDEADIRSWLPLEYDLQKTYGREQVQFSPYLQQLKKAIDAWTDQKIASEGDSENYTDGELKN</sequence>
<keyword evidence="6" id="KW-0479">Metal-binding</keyword>
<protein>
    <recommendedName>
        <fullName evidence="5">5'-deoxynucleotidase</fullName>
        <ecNumber evidence="5">3.1.3.89</ecNumber>
    </recommendedName>
</protein>
<keyword evidence="7" id="KW-0378">Hydrolase</keyword>
<dbReference type="EMBL" id="VUMN01000005">
    <property type="protein sequence ID" value="MSS58000.1"/>
    <property type="molecule type" value="Genomic_DNA"/>
</dbReference>
<evidence type="ECO:0000256" key="7">
    <source>
        <dbReference type="ARBA" id="ARBA00022801"/>
    </source>
</evidence>
<evidence type="ECO:0000256" key="4">
    <source>
        <dbReference type="ARBA" id="ARBA00011738"/>
    </source>
</evidence>
<proteinExistence type="predicted"/>
<dbReference type="SUPFAM" id="SSF109604">
    <property type="entry name" value="HD-domain/PDEase-like"/>
    <property type="match status" value="1"/>
</dbReference>
<dbReference type="Proteomes" id="UP000461880">
    <property type="component" value="Unassembled WGS sequence"/>
</dbReference>
<comment type="caution">
    <text evidence="9">The sequence shown here is derived from an EMBL/GenBank/DDBJ whole genome shotgun (WGS) entry which is preliminary data.</text>
</comment>
<dbReference type="RefSeq" id="WP_154503338.1">
    <property type="nucleotide sequence ID" value="NZ_VUMN01000005.1"/>
</dbReference>
<dbReference type="InterPro" id="IPR039356">
    <property type="entry name" value="YfbR/HDDC2"/>
</dbReference>
<feature type="domain" description="HD/PDEase" evidence="8">
    <location>
        <begin position="29"/>
        <end position="146"/>
    </location>
</feature>
<evidence type="ECO:0000256" key="5">
    <source>
        <dbReference type="ARBA" id="ARBA00012964"/>
    </source>
</evidence>
<dbReference type="GO" id="GO:0046872">
    <property type="term" value="F:metal ion binding"/>
    <property type="evidence" value="ECO:0007669"/>
    <property type="project" value="UniProtKB-KW"/>
</dbReference>
<dbReference type="PANTHER" id="PTHR11845:SF13">
    <property type="entry name" value="5'-DEOXYNUCLEOTIDASE HDDC2"/>
    <property type="match status" value="1"/>
</dbReference>
<evidence type="ECO:0000256" key="3">
    <source>
        <dbReference type="ARBA" id="ARBA00001941"/>
    </source>
</evidence>
<evidence type="ECO:0000256" key="2">
    <source>
        <dbReference type="ARBA" id="ARBA00001936"/>
    </source>
</evidence>
<dbReference type="InterPro" id="IPR006674">
    <property type="entry name" value="HD_domain"/>
</dbReference>
<evidence type="ECO:0000313" key="10">
    <source>
        <dbReference type="Proteomes" id="UP000461880"/>
    </source>
</evidence>
<evidence type="ECO:0000259" key="8">
    <source>
        <dbReference type="SMART" id="SM00471"/>
    </source>
</evidence>
<comment type="catalytic activity">
    <reaction evidence="1">
        <text>a 2'-deoxyribonucleoside 5'-phosphate + H2O = a 2'-deoxyribonucleoside + phosphate</text>
        <dbReference type="Rhea" id="RHEA:36167"/>
        <dbReference type="ChEBI" id="CHEBI:15377"/>
        <dbReference type="ChEBI" id="CHEBI:18274"/>
        <dbReference type="ChEBI" id="CHEBI:43474"/>
        <dbReference type="ChEBI" id="CHEBI:65317"/>
        <dbReference type="EC" id="3.1.3.89"/>
    </reaction>
</comment>
<dbReference type="AlphaFoldDB" id="A0A7X2NR30"/>
<comment type="cofactor">
    <cofactor evidence="3">
        <name>Co(2+)</name>
        <dbReference type="ChEBI" id="CHEBI:48828"/>
    </cofactor>
</comment>
<evidence type="ECO:0000256" key="6">
    <source>
        <dbReference type="ARBA" id="ARBA00022723"/>
    </source>
</evidence>
<dbReference type="Gene3D" id="1.10.3210.10">
    <property type="entry name" value="Hypothetical protein af1432"/>
    <property type="match status" value="1"/>
</dbReference>
<dbReference type="Pfam" id="PF13023">
    <property type="entry name" value="HD_3"/>
    <property type="match status" value="1"/>
</dbReference>
<comment type="subunit">
    <text evidence="4">Homodimer.</text>
</comment>
<dbReference type="PANTHER" id="PTHR11845">
    <property type="entry name" value="5'-DEOXYNUCLEOTIDASE HDDC2"/>
    <property type="match status" value="1"/>
</dbReference>
<dbReference type="SMART" id="SM00471">
    <property type="entry name" value="HDc"/>
    <property type="match status" value="1"/>
</dbReference>
<dbReference type="GO" id="GO:0005737">
    <property type="term" value="C:cytoplasm"/>
    <property type="evidence" value="ECO:0007669"/>
    <property type="project" value="TreeGrafter"/>
</dbReference>
<dbReference type="InterPro" id="IPR003607">
    <property type="entry name" value="HD/PDEase_dom"/>
</dbReference>
<comment type="cofactor">
    <cofactor evidence="2">
        <name>Mn(2+)</name>
        <dbReference type="ChEBI" id="CHEBI:29035"/>
    </cofactor>
</comment>
<keyword evidence="10" id="KW-1185">Reference proteome</keyword>
<organism evidence="9 10">
    <name type="scientific">Stecheria intestinalis</name>
    <dbReference type="NCBI Taxonomy" id="2606630"/>
    <lineage>
        <taxon>Bacteria</taxon>
        <taxon>Bacillati</taxon>
        <taxon>Bacillota</taxon>
        <taxon>Erysipelotrichia</taxon>
        <taxon>Erysipelotrichales</taxon>
        <taxon>Erysipelotrichaceae</taxon>
        <taxon>Stecheria</taxon>
    </lineage>
</organism>
<reference evidence="9 10" key="1">
    <citation type="submission" date="2019-08" db="EMBL/GenBank/DDBJ databases">
        <title>In-depth cultivation of the pig gut microbiome towards novel bacterial diversity and tailored functional studies.</title>
        <authorList>
            <person name="Wylensek D."/>
            <person name="Hitch T.C.A."/>
            <person name="Clavel T."/>
        </authorList>
    </citation>
    <scope>NUCLEOTIDE SEQUENCE [LARGE SCALE GENOMIC DNA]</scope>
    <source>
        <strain evidence="9 10">Oil+RF-744-GAM-WT-6</strain>
    </source>
</reference>
<gene>
    <name evidence="9" type="ORF">FYJ51_03685</name>
</gene>
<dbReference type="GO" id="GO:0002953">
    <property type="term" value="F:5'-deoxynucleotidase activity"/>
    <property type="evidence" value="ECO:0007669"/>
    <property type="project" value="UniProtKB-EC"/>
</dbReference>
<name>A0A7X2NR30_9FIRM</name>